<dbReference type="InterPro" id="IPR013108">
    <property type="entry name" value="Amidohydro_3"/>
</dbReference>
<dbReference type="SUPFAM" id="SSF51338">
    <property type="entry name" value="Composite domain of metallo-dependent hydrolases"/>
    <property type="match status" value="1"/>
</dbReference>
<gene>
    <name evidence="2" type="ORF">GCM10020367_12490</name>
</gene>
<evidence type="ECO:0000259" key="1">
    <source>
        <dbReference type="Pfam" id="PF07969"/>
    </source>
</evidence>
<dbReference type="InterPro" id="IPR011059">
    <property type="entry name" value="Metal-dep_hydrolase_composite"/>
</dbReference>
<reference evidence="3" key="1">
    <citation type="journal article" date="2019" name="Int. J. Syst. Evol. Microbiol.">
        <title>The Global Catalogue of Microorganisms (GCM) 10K type strain sequencing project: providing services to taxonomists for standard genome sequencing and annotation.</title>
        <authorList>
            <consortium name="The Broad Institute Genomics Platform"/>
            <consortium name="The Broad Institute Genome Sequencing Center for Infectious Disease"/>
            <person name="Wu L."/>
            <person name="Ma J."/>
        </authorList>
    </citation>
    <scope>NUCLEOTIDE SEQUENCE [LARGE SCALE GENOMIC DNA]</scope>
    <source>
        <strain evidence="3">JCM 9651</strain>
    </source>
</reference>
<comment type="caution">
    <text evidence="2">The sequence shown here is derived from an EMBL/GenBank/DDBJ whole genome shotgun (WGS) entry which is preliminary data.</text>
</comment>
<dbReference type="Gene3D" id="3.20.20.140">
    <property type="entry name" value="Metal-dependent hydrolases"/>
    <property type="match status" value="1"/>
</dbReference>
<name>A0ABP6S7D1_9ACTN</name>
<dbReference type="Proteomes" id="UP001499990">
    <property type="component" value="Unassembled WGS sequence"/>
</dbReference>
<evidence type="ECO:0000313" key="2">
    <source>
        <dbReference type="EMBL" id="GAA3369508.1"/>
    </source>
</evidence>
<dbReference type="RefSeq" id="WP_345035112.1">
    <property type="nucleotide sequence ID" value="NZ_BAAAYL010000001.1"/>
</dbReference>
<keyword evidence="3" id="KW-1185">Reference proteome</keyword>
<dbReference type="Pfam" id="PF07969">
    <property type="entry name" value="Amidohydro_3"/>
    <property type="match status" value="1"/>
</dbReference>
<evidence type="ECO:0000313" key="3">
    <source>
        <dbReference type="Proteomes" id="UP001499990"/>
    </source>
</evidence>
<protein>
    <recommendedName>
        <fullName evidence="1">Amidohydrolase 3 domain-containing protein</fullName>
    </recommendedName>
</protein>
<proteinExistence type="predicted"/>
<feature type="domain" description="Amidohydrolase 3" evidence="1">
    <location>
        <begin position="2"/>
        <end position="55"/>
    </location>
</feature>
<sequence length="57" mass="5943">MGSAHADFLEHERGSLTVGKAADFVALSRDILRCAPEDIPGTVAELVAVGGEVVHRA</sequence>
<organism evidence="2 3">
    <name type="scientific">Streptomyces sannanensis</name>
    <dbReference type="NCBI Taxonomy" id="285536"/>
    <lineage>
        <taxon>Bacteria</taxon>
        <taxon>Bacillati</taxon>
        <taxon>Actinomycetota</taxon>
        <taxon>Actinomycetes</taxon>
        <taxon>Kitasatosporales</taxon>
        <taxon>Streptomycetaceae</taxon>
        <taxon>Streptomyces</taxon>
    </lineage>
</organism>
<dbReference type="EMBL" id="BAAAYL010000001">
    <property type="protein sequence ID" value="GAA3369508.1"/>
    <property type="molecule type" value="Genomic_DNA"/>
</dbReference>
<accession>A0ABP6S7D1</accession>
<dbReference type="Gene3D" id="2.30.40.10">
    <property type="entry name" value="Urease, subunit C, domain 1"/>
    <property type="match status" value="1"/>
</dbReference>